<dbReference type="GO" id="GO:0008685">
    <property type="term" value="F:2-C-methyl-D-erythritol 2,4-cyclodiphosphate synthase activity"/>
    <property type="evidence" value="ECO:0007669"/>
    <property type="project" value="UniProtKB-UniRule"/>
</dbReference>
<keyword evidence="5 7" id="KW-0414">Isoprene biosynthesis</keyword>
<evidence type="ECO:0000313" key="10">
    <source>
        <dbReference type="EMBL" id="TGG87857.1"/>
    </source>
</evidence>
<dbReference type="InterPro" id="IPR020555">
    <property type="entry name" value="MECDP_synthase_CS"/>
</dbReference>
<proteinExistence type="inferred from homology"/>
<protein>
    <recommendedName>
        <fullName evidence="3 7">2-C-methyl-D-erythritol 2,4-cyclodiphosphate synthase</fullName>
        <shortName evidence="7">MECDP-synthase</shortName>
        <shortName evidence="7">MECPP-synthase</shortName>
        <shortName evidence="7">MECPS</shortName>
        <ecNumber evidence="3 7">4.6.1.12</ecNumber>
    </recommendedName>
</protein>
<feature type="binding site" evidence="7">
    <location>
        <position position="45"/>
    </location>
    <ligand>
        <name>a divalent metal cation</name>
        <dbReference type="ChEBI" id="CHEBI:60240"/>
    </ligand>
</feature>
<keyword evidence="4 7" id="KW-0479">Metal-binding</keyword>
<dbReference type="Pfam" id="PF02542">
    <property type="entry name" value="YgbB"/>
    <property type="match status" value="1"/>
</dbReference>
<comment type="cofactor">
    <cofactor evidence="7">
        <name>a divalent metal cation</name>
        <dbReference type="ChEBI" id="CHEBI:60240"/>
    </cofactor>
    <text evidence="7">Binds 1 divalent metal cation per subunit.</text>
</comment>
<dbReference type="GO" id="GO:0019288">
    <property type="term" value="P:isopentenyl diphosphate biosynthetic process, methylerythritol 4-phosphate pathway"/>
    <property type="evidence" value="ECO:0007669"/>
    <property type="project" value="UniProtKB-UniRule"/>
</dbReference>
<comment type="similarity">
    <text evidence="7 8">Belongs to the IspF family.</text>
</comment>
<evidence type="ECO:0000259" key="9">
    <source>
        <dbReference type="Pfam" id="PF02542"/>
    </source>
</evidence>
<feature type="binding site" evidence="7">
    <location>
        <begin position="9"/>
        <end position="11"/>
    </location>
    <ligand>
        <name>4-CDP-2-C-methyl-D-erythritol 2-phosphate</name>
        <dbReference type="ChEBI" id="CHEBI:57919"/>
    </ligand>
</feature>
<dbReference type="Proteomes" id="UP000297288">
    <property type="component" value="Unassembled WGS sequence"/>
</dbReference>
<dbReference type="NCBIfam" id="TIGR00151">
    <property type="entry name" value="ispF"/>
    <property type="match status" value="1"/>
</dbReference>
<dbReference type="PANTHER" id="PTHR43181">
    <property type="entry name" value="2-C-METHYL-D-ERYTHRITOL 2,4-CYCLODIPHOSPHATE SYNTHASE, CHLOROPLASTIC"/>
    <property type="match status" value="1"/>
</dbReference>
<feature type="binding site" evidence="7">
    <location>
        <begin position="37"/>
        <end position="38"/>
    </location>
    <ligand>
        <name>4-CDP-2-C-methyl-D-erythritol 2-phosphate</name>
        <dbReference type="ChEBI" id="CHEBI:57919"/>
    </ligand>
</feature>
<dbReference type="EMBL" id="SRME01000003">
    <property type="protein sequence ID" value="TGG87857.1"/>
    <property type="molecule type" value="Genomic_DNA"/>
</dbReference>
<comment type="pathway">
    <text evidence="2 7">Isoprenoid biosynthesis; isopentenyl diphosphate biosynthesis via DXP pathway; isopentenyl diphosphate from 1-deoxy-D-xylulose 5-phosphate: step 4/6.</text>
</comment>
<dbReference type="Gene3D" id="3.30.1330.50">
    <property type="entry name" value="2-C-methyl-D-erythritol 2,4-cyclodiphosphate synthase"/>
    <property type="match status" value="1"/>
</dbReference>
<comment type="caution">
    <text evidence="7">Lacks conserved residue(s) required for the propagation of feature annotation.</text>
</comment>
<feature type="binding site" evidence="7">
    <location>
        <position position="145"/>
    </location>
    <ligand>
        <name>4-CDP-2-C-methyl-D-erythritol 2-phosphate</name>
        <dbReference type="ChEBI" id="CHEBI:57919"/>
    </ligand>
</feature>
<dbReference type="OrthoDB" id="9804336at2"/>
<dbReference type="GO" id="GO:0046872">
    <property type="term" value="F:metal ion binding"/>
    <property type="evidence" value="ECO:0007669"/>
    <property type="project" value="UniProtKB-KW"/>
</dbReference>
<feature type="site" description="Transition state stabilizer" evidence="7">
    <location>
        <position position="37"/>
    </location>
</feature>
<dbReference type="CDD" id="cd00554">
    <property type="entry name" value="MECDP_synthase"/>
    <property type="match status" value="1"/>
</dbReference>
<dbReference type="UniPathway" id="UPA00056">
    <property type="reaction ID" value="UER00095"/>
</dbReference>
<gene>
    <name evidence="7 10" type="primary">ispF</name>
    <name evidence="10" type="ORF">E4650_05825</name>
</gene>
<comment type="catalytic activity">
    <reaction evidence="1 7 8">
        <text>4-CDP-2-C-methyl-D-erythritol 2-phosphate = 2-C-methyl-D-erythritol 2,4-cyclic diphosphate + CMP</text>
        <dbReference type="Rhea" id="RHEA:23864"/>
        <dbReference type="ChEBI" id="CHEBI:57919"/>
        <dbReference type="ChEBI" id="CHEBI:58483"/>
        <dbReference type="ChEBI" id="CHEBI:60377"/>
        <dbReference type="EC" id="4.6.1.12"/>
    </reaction>
</comment>
<dbReference type="SUPFAM" id="SSF69765">
    <property type="entry name" value="IpsF-like"/>
    <property type="match status" value="1"/>
</dbReference>
<dbReference type="PANTHER" id="PTHR43181:SF1">
    <property type="entry name" value="2-C-METHYL-D-ERYTHRITOL 2,4-CYCLODIPHOSPHATE SYNTHASE, CHLOROPLASTIC"/>
    <property type="match status" value="1"/>
</dbReference>
<evidence type="ECO:0000256" key="4">
    <source>
        <dbReference type="ARBA" id="ARBA00022723"/>
    </source>
</evidence>
<feature type="binding site" evidence="7">
    <location>
        <position position="9"/>
    </location>
    <ligand>
        <name>a divalent metal cation</name>
        <dbReference type="ChEBI" id="CHEBI:60240"/>
    </ligand>
</feature>
<dbReference type="HAMAP" id="MF_00107">
    <property type="entry name" value="IspF"/>
    <property type="match status" value="1"/>
</dbReference>
<dbReference type="InterPro" id="IPR036571">
    <property type="entry name" value="MECDP_synthase_sf"/>
</dbReference>
<evidence type="ECO:0000256" key="8">
    <source>
        <dbReference type="RuleBase" id="RU004395"/>
    </source>
</evidence>
<organism evidence="10 11">
    <name type="scientific">Geotoga petraea</name>
    <dbReference type="NCBI Taxonomy" id="28234"/>
    <lineage>
        <taxon>Bacteria</taxon>
        <taxon>Thermotogati</taxon>
        <taxon>Thermotogota</taxon>
        <taxon>Thermotogae</taxon>
        <taxon>Petrotogales</taxon>
        <taxon>Petrotogaceae</taxon>
        <taxon>Geotoga</taxon>
    </lineage>
</organism>
<comment type="subunit">
    <text evidence="7">Homotrimer.</text>
</comment>
<comment type="function">
    <text evidence="7">Involved in the biosynthesis of isopentenyl diphosphate (IPP) and dimethylallyl diphosphate (DMAPP), two major building blocks of isoprenoid compounds. Catalyzes the conversion of 4-diphosphocytidyl-2-C-methyl-D-erythritol 2-phosphate (CDP-ME2P) to 2-C-methyl-D-erythritol 2,4-cyclodiphosphate (ME-CPP) with a corresponding release of cytidine 5-monophosphate (CMP).</text>
</comment>
<evidence type="ECO:0000256" key="5">
    <source>
        <dbReference type="ARBA" id="ARBA00023229"/>
    </source>
</evidence>
<dbReference type="GO" id="GO:0016114">
    <property type="term" value="P:terpenoid biosynthetic process"/>
    <property type="evidence" value="ECO:0007669"/>
    <property type="project" value="InterPro"/>
</dbReference>
<name>A0A4Z0W0F4_9BACT</name>
<comment type="caution">
    <text evidence="10">The sequence shown here is derived from an EMBL/GenBank/DDBJ whole genome shotgun (WGS) entry which is preliminary data.</text>
</comment>
<dbReference type="RefSeq" id="WP_135402835.1">
    <property type="nucleotide sequence ID" value="NZ_SRME01000003.1"/>
</dbReference>
<feature type="binding site" evidence="7">
    <location>
        <position position="11"/>
    </location>
    <ligand>
        <name>a divalent metal cation</name>
        <dbReference type="ChEBI" id="CHEBI:60240"/>
    </ligand>
</feature>
<dbReference type="AlphaFoldDB" id="A0A4Z0W0F4"/>
<dbReference type="PROSITE" id="PS01350">
    <property type="entry name" value="ISPF"/>
    <property type="match status" value="1"/>
</dbReference>
<evidence type="ECO:0000256" key="1">
    <source>
        <dbReference type="ARBA" id="ARBA00000200"/>
    </source>
</evidence>
<accession>A0A4Z0W0F4</accession>
<evidence type="ECO:0000256" key="6">
    <source>
        <dbReference type="ARBA" id="ARBA00023239"/>
    </source>
</evidence>
<feature type="binding site" evidence="7">
    <location>
        <begin position="64"/>
        <end position="68"/>
    </location>
    <ligand>
        <name>4-CDP-2-C-methyl-D-erythritol 2-phosphate</name>
        <dbReference type="ChEBI" id="CHEBI:57919"/>
    </ligand>
</feature>
<evidence type="ECO:0000256" key="3">
    <source>
        <dbReference type="ARBA" id="ARBA00012579"/>
    </source>
</evidence>
<evidence type="ECO:0000256" key="7">
    <source>
        <dbReference type="HAMAP-Rule" id="MF_00107"/>
    </source>
</evidence>
<sequence>MIRIGYGYDVHPFEKNKKLIIGGIQTKHPNGLGLSGHSDADVLTHAIIDALIGAFGYGSIGEFFPETDTFKDSDSIELLKNIMKILNEREEFKINNIDATVLSSSVRIFPLKELIKQKLSTTMNMDSKYINIKGKSGNTLGIAGKDKGIEAHCVLLVKVK</sequence>
<reference evidence="10 11" key="1">
    <citation type="submission" date="2019-04" db="EMBL/GenBank/DDBJ databases">
        <title>Draft genome sequence data and analysis of a Fermenting Bacterium, Geotoga petraea strain HO-Geo1, isolated from heavy-oil petroleum reservoir in Russia.</title>
        <authorList>
            <person name="Grouzdev D.S."/>
            <person name="Semenova E.M."/>
            <person name="Sokolova D.S."/>
            <person name="Tourova T.P."/>
            <person name="Poltaraus A.B."/>
            <person name="Nazina T.N."/>
        </authorList>
    </citation>
    <scope>NUCLEOTIDE SEQUENCE [LARGE SCALE GENOMIC DNA]</scope>
    <source>
        <strain evidence="10 11">HO-Geo1</strain>
    </source>
</reference>
<evidence type="ECO:0000256" key="2">
    <source>
        <dbReference type="ARBA" id="ARBA00004709"/>
    </source>
</evidence>
<dbReference type="EC" id="4.6.1.12" evidence="3 7"/>
<dbReference type="InterPro" id="IPR003526">
    <property type="entry name" value="MECDP_synthase"/>
</dbReference>
<feature type="domain" description="2-C-methyl-D-erythritol 2,4-cyclodiphosphate synthase" evidence="9">
    <location>
        <begin position="2"/>
        <end position="157"/>
    </location>
</feature>
<evidence type="ECO:0000313" key="11">
    <source>
        <dbReference type="Proteomes" id="UP000297288"/>
    </source>
</evidence>
<keyword evidence="6 7" id="KW-0456">Lyase</keyword>
<feature type="site" description="Transition state stabilizer" evidence="7">
    <location>
        <position position="136"/>
    </location>
</feature>